<proteinExistence type="predicted"/>
<dbReference type="Proteomes" id="UP000242415">
    <property type="component" value="Unassembled WGS sequence"/>
</dbReference>
<sequence>MSRTMLFTARAEALCASSAPTGAALDRTAADAAIEEAVRAHGVRGCAAEMAYEYGEHPEITMRRMRWALELVNALYGPAAVGERPPAS</sequence>
<evidence type="ECO:0000313" key="1">
    <source>
        <dbReference type="EMBL" id="SDY80607.1"/>
    </source>
</evidence>
<protein>
    <submittedName>
        <fullName evidence="1">Uncharacterized protein</fullName>
    </submittedName>
</protein>
<name>A0A1H3MV83_9ACTN</name>
<dbReference type="OrthoDB" id="3297413at2"/>
<dbReference type="RefSeq" id="WP_091555577.1">
    <property type="nucleotide sequence ID" value="NZ_FNPH01000003.1"/>
</dbReference>
<accession>A0A1H3MV83</accession>
<gene>
    <name evidence="1" type="ORF">SAMN05444365_103540</name>
</gene>
<dbReference type="AlphaFoldDB" id="A0A1H3MV83"/>
<dbReference type="EMBL" id="FNPH01000003">
    <property type="protein sequence ID" value="SDY80607.1"/>
    <property type="molecule type" value="Genomic_DNA"/>
</dbReference>
<organism evidence="1 2">
    <name type="scientific">Micromonospora pattaloongensis</name>
    <dbReference type="NCBI Taxonomy" id="405436"/>
    <lineage>
        <taxon>Bacteria</taxon>
        <taxon>Bacillati</taxon>
        <taxon>Actinomycetota</taxon>
        <taxon>Actinomycetes</taxon>
        <taxon>Micromonosporales</taxon>
        <taxon>Micromonosporaceae</taxon>
        <taxon>Micromonospora</taxon>
    </lineage>
</organism>
<keyword evidence="2" id="KW-1185">Reference proteome</keyword>
<reference evidence="2" key="1">
    <citation type="submission" date="2016-10" db="EMBL/GenBank/DDBJ databases">
        <authorList>
            <person name="Varghese N."/>
            <person name="Submissions S."/>
        </authorList>
    </citation>
    <scope>NUCLEOTIDE SEQUENCE [LARGE SCALE GENOMIC DNA]</scope>
    <source>
        <strain evidence="2">DSM 45245</strain>
    </source>
</reference>
<evidence type="ECO:0000313" key="2">
    <source>
        <dbReference type="Proteomes" id="UP000242415"/>
    </source>
</evidence>